<reference evidence="12 13" key="1">
    <citation type="journal article" date="2017" name="Int. J. Parasitol.">
        <title>The genome of the protozoan parasite Cystoisospora suis and a reverse vaccinology approach to identify vaccine candidates.</title>
        <authorList>
            <person name="Palmieri N."/>
            <person name="Shrestha A."/>
            <person name="Ruttkowski B."/>
            <person name="Beck T."/>
            <person name="Vogl C."/>
            <person name="Tomley F."/>
            <person name="Blake D.P."/>
            <person name="Joachim A."/>
        </authorList>
    </citation>
    <scope>NUCLEOTIDE SEQUENCE [LARGE SCALE GENOMIC DNA]</scope>
    <source>
        <strain evidence="12 13">Wien I</strain>
    </source>
</reference>
<feature type="region of interest" description="Disordered" evidence="10">
    <location>
        <begin position="148"/>
        <end position="172"/>
    </location>
</feature>
<keyword evidence="6" id="KW-0833">Ubl conjugation pathway</keyword>
<dbReference type="GO" id="GO:0051301">
    <property type="term" value="P:cell division"/>
    <property type="evidence" value="ECO:0007669"/>
    <property type="project" value="UniProtKB-KW"/>
</dbReference>
<organism evidence="12 13">
    <name type="scientific">Cystoisospora suis</name>
    <dbReference type="NCBI Taxonomy" id="483139"/>
    <lineage>
        <taxon>Eukaryota</taxon>
        <taxon>Sar</taxon>
        <taxon>Alveolata</taxon>
        <taxon>Apicomplexa</taxon>
        <taxon>Conoidasida</taxon>
        <taxon>Coccidia</taxon>
        <taxon>Eucoccidiorida</taxon>
        <taxon>Eimeriorina</taxon>
        <taxon>Sarcocystidae</taxon>
        <taxon>Cystoisospora</taxon>
    </lineage>
</organism>
<dbReference type="Proteomes" id="UP000221165">
    <property type="component" value="Unassembled WGS sequence"/>
</dbReference>
<dbReference type="Pfam" id="PF12861">
    <property type="entry name" value="zf-ANAPC11"/>
    <property type="match status" value="1"/>
</dbReference>
<evidence type="ECO:0000313" key="12">
    <source>
        <dbReference type="EMBL" id="PHJ25981.1"/>
    </source>
</evidence>
<dbReference type="AlphaFoldDB" id="A0A2C6KPR5"/>
<evidence type="ECO:0000256" key="8">
    <source>
        <dbReference type="ARBA" id="ARBA00023306"/>
    </source>
</evidence>
<keyword evidence="3" id="KW-0479">Metal-binding</keyword>
<comment type="caution">
    <text evidence="12">The sequence shown here is derived from an EMBL/GenBank/DDBJ whole genome shotgun (WGS) entry which is preliminary data.</text>
</comment>
<dbReference type="GO" id="GO:0097602">
    <property type="term" value="F:cullin family protein binding"/>
    <property type="evidence" value="ECO:0007669"/>
    <property type="project" value="InterPro"/>
</dbReference>
<gene>
    <name evidence="12" type="ORF">CSUI_000160</name>
</gene>
<accession>A0A2C6KPR5</accession>
<dbReference type="EMBL" id="MIGC01000072">
    <property type="protein sequence ID" value="PHJ25981.1"/>
    <property type="molecule type" value="Genomic_DNA"/>
</dbReference>
<keyword evidence="2" id="KW-0132">Cell division</keyword>
<dbReference type="PROSITE" id="PS50089">
    <property type="entry name" value="ZF_RING_2"/>
    <property type="match status" value="1"/>
</dbReference>
<keyword evidence="5" id="KW-0498">Mitosis</keyword>
<dbReference type="InterPro" id="IPR001841">
    <property type="entry name" value="Znf_RING"/>
</dbReference>
<evidence type="ECO:0000256" key="1">
    <source>
        <dbReference type="ARBA" id="ARBA00013928"/>
    </source>
</evidence>
<dbReference type="SMART" id="SM00184">
    <property type="entry name" value="RING"/>
    <property type="match status" value="1"/>
</dbReference>
<dbReference type="InterPro" id="IPR051031">
    <property type="entry name" value="RING-box_E3_Ubiquitin_Ligase"/>
</dbReference>
<dbReference type="GO" id="GO:0031145">
    <property type="term" value="P:anaphase-promoting complex-dependent catabolic process"/>
    <property type="evidence" value="ECO:0007669"/>
    <property type="project" value="InterPro"/>
</dbReference>
<evidence type="ECO:0000313" key="13">
    <source>
        <dbReference type="Proteomes" id="UP000221165"/>
    </source>
</evidence>
<keyword evidence="7" id="KW-0862">Zinc</keyword>
<dbReference type="InterPro" id="IPR024991">
    <property type="entry name" value="RING-H2_APC11"/>
</dbReference>
<dbReference type="RefSeq" id="XP_067927627.1">
    <property type="nucleotide sequence ID" value="XM_068060394.1"/>
</dbReference>
<dbReference type="PANTHER" id="PTHR11210">
    <property type="entry name" value="RING BOX"/>
    <property type="match status" value="1"/>
</dbReference>
<dbReference type="GO" id="GO:0008270">
    <property type="term" value="F:zinc ion binding"/>
    <property type="evidence" value="ECO:0007669"/>
    <property type="project" value="UniProtKB-KW"/>
</dbReference>
<evidence type="ECO:0000256" key="3">
    <source>
        <dbReference type="ARBA" id="ARBA00022723"/>
    </source>
</evidence>
<feature type="compositionally biased region" description="Polar residues" evidence="10">
    <location>
        <begin position="148"/>
        <end position="164"/>
    </location>
</feature>
<dbReference type="GO" id="GO:0061630">
    <property type="term" value="F:ubiquitin protein ligase activity"/>
    <property type="evidence" value="ECO:0007669"/>
    <property type="project" value="InterPro"/>
</dbReference>
<dbReference type="OrthoDB" id="1681166at2759"/>
<dbReference type="InterPro" id="IPR013083">
    <property type="entry name" value="Znf_RING/FYVE/PHD"/>
</dbReference>
<evidence type="ECO:0000256" key="2">
    <source>
        <dbReference type="ARBA" id="ARBA00022618"/>
    </source>
</evidence>
<dbReference type="VEuPathDB" id="ToxoDB:CSUI_000160"/>
<evidence type="ECO:0000256" key="4">
    <source>
        <dbReference type="ARBA" id="ARBA00022771"/>
    </source>
</evidence>
<evidence type="ECO:0000256" key="6">
    <source>
        <dbReference type="ARBA" id="ARBA00022786"/>
    </source>
</evidence>
<keyword evidence="8" id="KW-0131">Cell cycle</keyword>
<dbReference type="GO" id="GO:0005680">
    <property type="term" value="C:anaphase-promoting complex"/>
    <property type="evidence" value="ECO:0007669"/>
    <property type="project" value="InterPro"/>
</dbReference>
<keyword evidence="4 9" id="KW-0863">Zinc-finger</keyword>
<protein>
    <recommendedName>
        <fullName evidence="1">Anaphase-promoting complex subunit 11</fullName>
    </recommendedName>
</protein>
<feature type="domain" description="RING-type" evidence="11">
    <location>
        <begin position="91"/>
        <end position="138"/>
    </location>
</feature>
<evidence type="ECO:0000256" key="7">
    <source>
        <dbReference type="ARBA" id="ARBA00022833"/>
    </source>
</evidence>
<evidence type="ECO:0000256" key="9">
    <source>
        <dbReference type="PROSITE-ProRule" id="PRU00175"/>
    </source>
</evidence>
<name>A0A2C6KPR5_9APIC</name>
<evidence type="ECO:0000259" key="11">
    <source>
        <dbReference type="PROSITE" id="PS50089"/>
    </source>
</evidence>
<proteinExistence type="predicted"/>
<dbReference type="CDD" id="cd16456">
    <property type="entry name" value="RING-H2_APC11"/>
    <property type="match status" value="1"/>
</dbReference>
<dbReference type="SUPFAM" id="SSF57850">
    <property type="entry name" value="RING/U-box"/>
    <property type="match status" value="1"/>
</dbReference>
<dbReference type="Gene3D" id="3.30.40.10">
    <property type="entry name" value="Zinc/RING finger domain, C3HC4 (zinc finger)"/>
    <property type="match status" value="1"/>
</dbReference>
<sequence>MHTIVFFTALGSKVSWPPCSPCSMGRSASLTERPGLSAVTEANRTVAKAARLRTHSRIRVRHIHLVGGWRWRGIPADEKCGICGNAFEVHCNLCDKPGESCPPAFGACGHIFHLHCIGTWLNRDDAVRESLANCPLCRRPWRFATQQAPGTTEDGTNLGAQGSGQPLEAVRS</sequence>
<evidence type="ECO:0000256" key="5">
    <source>
        <dbReference type="ARBA" id="ARBA00022776"/>
    </source>
</evidence>
<keyword evidence="13" id="KW-1185">Reference proteome</keyword>
<dbReference type="GeneID" id="94423605"/>
<evidence type="ECO:0000256" key="10">
    <source>
        <dbReference type="SAM" id="MobiDB-lite"/>
    </source>
</evidence>